<keyword evidence="3 6" id="KW-0812">Transmembrane</keyword>
<dbReference type="EMBL" id="JBHRTN010000004">
    <property type="protein sequence ID" value="MFC3123864.1"/>
    <property type="molecule type" value="Genomic_DNA"/>
</dbReference>
<feature type="transmembrane region" description="Helical" evidence="6">
    <location>
        <begin position="132"/>
        <end position="155"/>
    </location>
</feature>
<protein>
    <submittedName>
        <fullName evidence="8">Phosphonate ABC transporter, permease protein PhnE</fullName>
    </submittedName>
</protein>
<dbReference type="Gene3D" id="1.10.3720.10">
    <property type="entry name" value="MetI-like"/>
    <property type="match status" value="1"/>
</dbReference>
<evidence type="ECO:0000259" key="7">
    <source>
        <dbReference type="PROSITE" id="PS50928"/>
    </source>
</evidence>
<evidence type="ECO:0000256" key="6">
    <source>
        <dbReference type="RuleBase" id="RU363032"/>
    </source>
</evidence>
<dbReference type="SUPFAM" id="SSF161098">
    <property type="entry name" value="MetI-like"/>
    <property type="match status" value="1"/>
</dbReference>
<dbReference type="NCBIfam" id="TIGR01097">
    <property type="entry name" value="PhnE"/>
    <property type="match status" value="1"/>
</dbReference>
<dbReference type="PROSITE" id="PS50928">
    <property type="entry name" value="ABC_TM1"/>
    <property type="match status" value="1"/>
</dbReference>
<comment type="caution">
    <text evidence="8">The sequence shown here is derived from an EMBL/GenBank/DDBJ whole genome shotgun (WGS) entry which is preliminary data.</text>
</comment>
<feature type="transmembrane region" description="Helical" evidence="6">
    <location>
        <begin position="247"/>
        <end position="265"/>
    </location>
</feature>
<dbReference type="Proteomes" id="UP001595593">
    <property type="component" value="Unassembled WGS sequence"/>
</dbReference>
<dbReference type="Pfam" id="PF00528">
    <property type="entry name" value="BPD_transp_1"/>
    <property type="match status" value="1"/>
</dbReference>
<sequence>MSTSVENWRQRQPRAFGATRGERALRWVGGAAFILWLLWSFWLFEITPQRLWNGLSGLATIVRLMVPPSPGAMWLDILKGMAESVAMAFLGTFIAALIALPLSFMGARNVVTATLLRFSVRRFFDGIRGVDQLIWALAYVRAVGLGPLAGVLAIITSDLAVLAKLYSEAIENADRRQADGILASGGSRLQAIRYGILPQVLPVMIAQALYFFESNTRSAAILGVVGAGGIGLQIAERIKVRHWDEVAFIIMLMVLTVAAIDYLSGKLRKRLIGRRDGSAVI</sequence>
<keyword evidence="5 6" id="KW-0472">Membrane</keyword>
<name>A0ABV7FWZ1_9PROT</name>
<comment type="subcellular location">
    <subcellularLocation>
        <location evidence="1 6">Cell membrane</location>
        <topology evidence="1 6">Multi-pass membrane protein</topology>
    </subcellularLocation>
</comment>
<evidence type="ECO:0000256" key="3">
    <source>
        <dbReference type="ARBA" id="ARBA00022692"/>
    </source>
</evidence>
<evidence type="ECO:0000313" key="8">
    <source>
        <dbReference type="EMBL" id="MFC3123864.1"/>
    </source>
</evidence>
<dbReference type="PANTHER" id="PTHR30043">
    <property type="entry name" value="PHOSPHONATES TRANSPORT SYSTEM PERMEASE PROTEIN"/>
    <property type="match status" value="1"/>
</dbReference>
<feature type="transmembrane region" description="Helical" evidence="6">
    <location>
        <begin position="24"/>
        <end position="44"/>
    </location>
</feature>
<accession>A0ABV7FWZ1</accession>
<dbReference type="InterPro" id="IPR000515">
    <property type="entry name" value="MetI-like"/>
</dbReference>
<evidence type="ECO:0000256" key="5">
    <source>
        <dbReference type="ARBA" id="ARBA00023136"/>
    </source>
</evidence>
<dbReference type="RefSeq" id="WP_379593168.1">
    <property type="nucleotide sequence ID" value="NZ_JBHRTN010000004.1"/>
</dbReference>
<evidence type="ECO:0000256" key="2">
    <source>
        <dbReference type="ARBA" id="ARBA00022448"/>
    </source>
</evidence>
<dbReference type="InterPro" id="IPR035906">
    <property type="entry name" value="MetI-like_sf"/>
</dbReference>
<keyword evidence="9" id="KW-1185">Reference proteome</keyword>
<organism evidence="8 9">
    <name type="scientific">Teichococcus globiformis</name>
    <dbReference type="NCBI Taxonomy" id="2307229"/>
    <lineage>
        <taxon>Bacteria</taxon>
        <taxon>Pseudomonadati</taxon>
        <taxon>Pseudomonadota</taxon>
        <taxon>Alphaproteobacteria</taxon>
        <taxon>Acetobacterales</taxon>
        <taxon>Roseomonadaceae</taxon>
        <taxon>Roseomonas</taxon>
    </lineage>
</organism>
<evidence type="ECO:0000256" key="4">
    <source>
        <dbReference type="ARBA" id="ARBA00022989"/>
    </source>
</evidence>
<feature type="domain" description="ABC transmembrane type-1" evidence="7">
    <location>
        <begin position="81"/>
        <end position="264"/>
    </location>
</feature>
<keyword evidence="4 6" id="KW-1133">Transmembrane helix</keyword>
<keyword evidence="2 6" id="KW-0813">Transport</keyword>
<feature type="transmembrane region" description="Helical" evidence="6">
    <location>
        <begin position="219"/>
        <end position="235"/>
    </location>
</feature>
<dbReference type="PANTHER" id="PTHR30043:SF9">
    <property type="entry name" value="PHOSPHONATES TRANSPORT SYSTEM PERMEASE PROTEIN"/>
    <property type="match status" value="1"/>
</dbReference>
<dbReference type="InterPro" id="IPR005769">
    <property type="entry name" value="PhnE/PtxC"/>
</dbReference>
<reference evidence="9" key="1">
    <citation type="journal article" date="2019" name="Int. J. Syst. Evol. Microbiol.">
        <title>The Global Catalogue of Microorganisms (GCM) 10K type strain sequencing project: providing services to taxonomists for standard genome sequencing and annotation.</title>
        <authorList>
            <consortium name="The Broad Institute Genomics Platform"/>
            <consortium name="The Broad Institute Genome Sequencing Center for Infectious Disease"/>
            <person name="Wu L."/>
            <person name="Ma J."/>
        </authorList>
    </citation>
    <scope>NUCLEOTIDE SEQUENCE [LARGE SCALE GENOMIC DNA]</scope>
    <source>
        <strain evidence="9">KCTC 52094</strain>
    </source>
</reference>
<comment type="similarity">
    <text evidence="6">Belongs to the binding-protein-dependent transport system permease family.</text>
</comment>
<feature type="transmembrane region" description="Helical" evidence="6">
    <location>
        <begin position="86"/>
        <end position="111"/>
    </location>
</feature>
<evidence type="ECO:0000256" key="1">
    <source>
        <dbReference type="ARBA" id="ARBA00004651"/>
    </source>
</evidence>
<evidence type="ECO:0000313" key="9">
    <source>
        <dbReference type="Proteomes" id="UP001595593"/>
    </source>
</evidence>
<feature type="transmembrane region" description="Helical" evidence="6">
    <location>
        <begin position="191"/>
        <end position="212"/>
    </location>
</feature>
<proteinExistence type="inferred from homology"/>
<gene>
    <name evidence="8" type="primary">phnE</name>
    <name evidence="8" type="ORF">ACFOD4_02230</name>
</gene>